<sequence>MSIWNDVECENLLSSDWKKDATYQWGIPLHPLGELNSPEYILQAQGNLEEMRSRHGNLSMQSMCNVFFFFIFLRNLYLAARITYQRRRMLASWCCILQAAAGLASALSGTTDYLPHGTPCRVTLWVNGVGVAVSALCVGSTLLQKAYLAHQRNKWLLGIGIILLVPQPVFTYMVWTSPGIMTPAGGCLSCYPSYLPWIKLAMDLPINLVFSTAFLTVVYRQYRMYGSKAWARLVRNGIQTMCLVVLSNLICMFGVAFKVVGVYSQFFFIVDWVITSLLLVHHCVTMCTMVDESSVSDPHSFLHSSLPADTTYAEIQLTRQGNGNNRRLFRR</sequence>
<name>A0A4P9XVG8_9FUNG</name>
<organism evidence="2 3">
    <name type="scientific">Thamnocephalis sphaerospora</name>
    <dbReference type="NCBI Taxonomy" id="78915"/>
    <lineage>
        <taxon>Eukaryota</taxon>
        <taxon>Fungi</taxon>
        <taxon>Fungi incertae sedis</taxon>
        <taxon>Zoopagomycota</taxon>
        <taxon>Zoopagomycotina</taxon>
        <taxon>Zoopagomycetes</taxon>
        <taxon>Zoopagales</taxon>
        <taxon>Sigmoideomycetaceae</taxon>
        <taxon>Thamnocephalis</taxon>
    </lineage>
</organism>
<keyword evidence="3" id="KW-1185">Reference proteome</keyword>
<reference evidence="3" key="1">
    <citation type="journal article" date="2018" name="Nat. Microbiol.">
        <title>Leveraging single-cell genomics to expand the fungal tree of life.</title>
        <authorList>
            <person name="Ahrendt S.R."/>
            <person name="Quandt C.A."/>
            <person name="Ciobanu D."/>
            <person name="Clum A."/>
            <person name="Salamov A."/>
            <person name="Andreopoulos B."/>
            <person name="Cheng J.F."/>
            <person name="Woyke T."/>
            <person name="Pelin A."/>
            <person name="Henrissat B."/>
            <person name="Reynolds N.K."/>
            <person name="Benny G.L."/>
            <person name="Smith M.E."/>
            <person name="James T.Y."/>
            <person name="Grigoriev I.V."/>
        </authorList>
    </citation>
    <scope>NUCLEOTIDE SEQUENCE [LARGE SCALE GENOMIC DNA]</scope>
    <source>
        <strain evidence="3">RSA 1356</strain>
    </source>
</reference>
<keyword evidence="1" id="KW-1133">Transmembrane helix</keyword>
<dbReference type="AlphaFoldDB" id="A0A4P9XVG8"/>
<accession>A0A4P9XVG8</accession>
<proteinExistence type="predicted"/>
<feature type="transmembrane region" description="Helical" evidence="1">
    <location>
        <begin position="155"/>
        <end position="175"/>
    </location>
</feature>
<feature type="transmembrane region" description="Helical" evidence="1">
    <location>
        <begin position="58"/>
        <end position="78"/>
    </location>
</feature>
<evidence type="ECO:0000256" key="1">
    <source>
        <dbReference type="SAM" id="Phobius"/>
    </source>
</evidence>
<keyword evidence="1" id="KW-0812">Transmembrane</keyword>
<dbReference type="OrthoDB" id="2256270at2759"/>
<feature type="transmembrane region" description="Helical" evidence="1">
    <location>
        <begin position="90"/>
        <end position="110"/>
    </location>
</feature>
<keyword evidence="1" id="KW-0472">Membrane</keyword>
<dbReference type="EMBL" id="KZ992461">
    <property type="protein sequence ID" value="RKP10275.1"/>
    <property type="molecule type" value="Genomic_DNA"/>
</dbReference>
<feature type="transmembrane region" description="Helical" evidence="1">
    <location>
        <begin position="240"/>
        <end position="260"/>
    </location>
</feature>
<dbReference type="Proteomes" id="UP000271241">
    <property type="component" value="Unassembled WGS sequence"/>
</dbReference>
<feature type="transmembrane region" description="Helical" evidence="1">
    <location>
        <begin position="266"/>
        <end position="284"/>
    </location>
</feature>
<evidence type="ECO:0000313" key="3">
    <source>
        <dbReference type="Proteomes" id="UP000271241"/>
    </source>
</evidence>
<feature type="transmembrane region" description="Helical" evidence="1">
    <location>
        <begin position="195"/>
        <end position="219"/>
    </location>
</feature>
<feature type="transmembrane region" description="Helical" evidence="1">
    <location>
        <begin position="122"/>
        <end position="143"/>
    </location>
</feature>
<evidence type="ECO:0000313" key="2">
    <source>
        <dbReference type="EMBL" id="RKP10275.1"/>
    </source>
</evidence>
<protein>
    <recommendedName>
        <fullName evidence="4">G-protein coupled receptors family 2 profile 2 domain-containing protein</fullName>
    </recommendedName>
</protein>
<evidence type="ECO:0008006" key="4">
    <source>
        <dbReference type="Google" id="ProtNLM"/>
    </source>
</evidence>
<gene>
    <name evidence="2" type="ORF">THASP1DRAFT_27959</name>
</gene>